<comment type="caution">
    <text evidence="2">The sequence shown here is derived from an EMBL/GenBank/DDBJ whole genome shotgun (WGS) entry which is preliminary data.</text>
</comment>
<feature type="region of interest" description="Disordered" evidence="1">
    <location>
        <begin position="1"/>
        <end position="26"/>
    </location>
</feature>
<gene>
    <name evidence="2" type="ORF">BpHYR1_023357</name>
</gene>
<keyword evidence="3" id="KW-1185">Reference proteome</keyword>
<evidence type="ECO:0000313" key="2">
    <source>
        <dbReference type="EMBL" id="RNA37709.1"/>
    </source>
</evidence>
<accession>A0A3M7SPP5</accession>
<dbReference type="EMBL" id="REGN01000998">
    <property type="protein sequence ID" value="RNA37709.1"/>
    <property type="molecule type" value="Genomic_DNA"/>
</dbReference>
<sequence>MPRDQFQKKKNLINRSKNELKLNKTSMNHLRSSNLLGSSEKTENIFYKLTSKTSFDCYSKIDMNIKNAFNIVRKKLSATM</sequence>
<proteinExistence type="predicted"/>
<reference evidence="2 3" key="1">
    <citation type="journal article" date="2018" name="Sci. Rep.">
        <title>Genomic signatures of local adaptation to the degree of environmental predictability in rotifers.</title>
        <authorList>
            <person name="Franch-Gras L."/>
            <person name="Hahn C."/>
            <person name="Garcia-Roger E.M."/>
            <person name="Carmona M.J."/>
            <person name="Serra M."/>
            <person name="Gomez A."/>
        </authorList>
    </citation>
    <scope>NUCLEOTIDE SEQUENCE [LARGE SCALE GENOMIC DNA]</scope>
    <source>
        <strain evidence="2">HYR1</strain>
    </source>
</reference>
<dbReference type="Proteomes" id="UP000276133">
    <property type="component" value="Unassembled WGS sequence"/>
</dbReference>
<organism evidence="2 3">
    <name type="scientific">Brachionus plicatilis</name>
    <name type="common">Marine rotifer</name>
    <name type="synonym">Brachionus muelleri</name>
    <dbReference type="NCBI Taxonomy" id="10195"/>
    <lineage>
        <taxon>Eukaryota</taxon>
        <taxon>Metazoa</taxon>
        <taxon>Spiralia</taxon>
        <taxon>Gnathifera</taxon>
        <taxon>Rotifera</taxon>
        <taxon>Eurotatoria</taxon>
        <taxon>Monogononta</taxon>
        <taxon>Pseudotrocha</taxon>
        <taxon>Ploima</taxon>
        <taxon>Brachionidae</taxon>
        <taxon>Brachionus</taxon>
    </lineage>
</organism>
<dbReference type="AlphaFoldDB" id="A0A3M7SPP5"/>
<name>A0A3M7SPP5_BRAPC</name>
<evidence type="ECO:0000313" key="3">
    <source>
        <dbReference type="Proteomes" id="UP000276133"/>
    </source>
</evidence>
<protein>
    <submittedName>
        <fullName evidence="2">Uncharacterized protein</fullName>
    </submittedName>
</protein>
<evidence type="ECO:0000256" key="1">
    <source>
        <dbReference type="SAM" id="MobiDB-lite"/>
    </source>
</evidence>